<keyword evidence="2" id="KW-1185">Reference proteome</keyword>
<accession>A0ABY9YG00</accession>
<evidence type="ECO:0000313" key="1">
    <source>
        <dbReference type="EMBL" id="WNH49627.1"/>
    </source>
</evidence>
<evidence type="ECO:0000313" key="2">
    <source>
        <dbReference type="Proteomes" id="UP001305421"/>
    </source>
</evidence>
<gene>
    <name evidence="1" type="ORF">PDM28_04735</name>
</gene>
<dbReference type="RefSeq" id="WP_311183973.1">
    <property type="nucleotide sequence ID" value="NZ_CP115543.1"/>
</dbReference>
<organism evidence="1 2">
    <name type="scientific">Stenotrophomonas aracearum</name>
    <dbReference type="NCBI Taxonomy" id="3003272"/>
    <lineage>
        <taxon>Bacteria</taxon>
        <taxon>Pseudomonadati</taxon>
        <taxon>Pseudomonadota</taxon>
        <taxon>Gammaproteobacteria</taxon>
        <taxon>Lysobacterales</taxon>
        <taxon>Lysobacteraceae</taxon>
        <taxon>Stenotrophomonas</taxon>
    </lineage>
</organism>
<reference evidence="1 2" key="1">
    <citation type="submission" date="2022-12" db="EMBL/GenBank/DDBJ databases">
        <title>Two new species, Stenotrophomonas aracearum and Stenotrophomonas oahuensis, isolated from Anthurium (Araceae family) in Hawaii.</title>
        <authorList>
            <person name="Chunag S.C."/>
            <person name="Dobhal S."/>
            <person name="Alvarez A."/>
            <person name="Arif M."/>
        </authorList>
    </citation>
    <scope>NUCLEOTIDE SEQUENCE [LARGE SCALE GENOMIC DNA]</scope>
    <source>
        <strain evidence="1 2">A5588</strain>
    </source>
</reference>
<dbReference type="Proteomes" id="UP001305421">
    <property type="component" value="Chromosome"/>
</dbReference>
<proteinExistence type="predicted"/>
<protein>
    <submittedName>
        <fullName evidence="1">Uncharacterized protein</fullName>
    </submittedName>
</protein>
<sequence length="297" mass="33993">MKHIICYTGIPHADFDFIQRRARTITGSDTEFYGRGLKNNQHQYLAKDAKAIMQFFADRIRKDKAKQSEYSYSVIYIENDTINSTILRDGLFPNFFATGAAWTFQYGSVTEREQNRQDLVTALVESTKKVKRALPHLRKEFTERSNKTPLLLPLQNFEANEISNLLSNVSNGILDAIDPTATIRELVADFERRFPPTLDWTRKPPQTVFTNNAGIRFRAPGNDRHGSAHPETEGHPDDCVIAAFKRLGVTYDPHFHYDCTRLSQSKLSAELHNCHLPRDWMTAKKSHLNIAPNDAVR</sequence>
<name>A0ABY9YG00_9GAMM</name>
<dbReference type="EMBL" id="CP115543">
    <property type="protein sequence ID" value="WNH49627.1"/>
    <property type="molecule type" value="Genomic_DNA"/>
</dbReference>